<comment type="caution">
    <text evidence="2">The sequence shown here is derived from an EMBL/GenBank/DDBJ whole genome shotgun (WGS) entry which is preliminary data.</text>
</comment>
<dbReference type="EMBL" id="BDEV01000096">
    <property type="protein sequence ID" value="GCD63255.1"/>
    <property type="molecule type" value="Genomic_DNA"/>
</dbReference>
<reference evidence="2 3" key="1">
    <citation type="submission" date="2016-06" db="EMBL/GenBank/DDBJ databases">
        <title>Acetobacter pasteurianus NBRC 3278 whole genome sequencing project.</title>
        <authorList>
            <person name="Matsutani M."/>
            <person name="Shiwa Y."/>
            <person name="Okamoto-Kainuma A."/>
            <person name="Ishikawa M."/>
            <person name="Koizumi Y."/>
            <person name="Yoshikawa H."/>
            <person name="Yakushi T."/>
            <person name="Matsushita K."/>
        </authorList>
    </citation>
    <scope>NUCLEOTIDE SEQUENCE [LARGE SCALE GENOMIC DNA]</scope>
    <source>
        <strain evidence="2 3">NBRC 3278</strain>
    </source>
</reference>
<protein>
    <submittedName>
        <fullName evidence="2">Uncharacterized protein</fullName>
    </submittedName>
</protein>
<dbReference type="RefSeq" id="WP_185327931.1">
    <property type="nucleotide sequence ID" value="NZ_BDEV01000096.1"/>
</dbReference>
<dbReference type="AlphaFoldDB" id="A0A401X5P2"/>
<sequence length="54" mass="5620">MSGCSAVTPVTPRKNAGVTGIDAGNPQKTATFSCGYTGYTGYTENYRGRLGDAR</sequence>
<dbReference type="Proteomes" id="UP000287385">
    <property type="component" value="Unassembled WGS sequence"/>
</dbReference>
<organism evidence="2 3">
    <name type="scientific">Acetobacter pasteurianus NBRC 3278</name>
    <dbReference type="NCBI Taxonomy" id="1226660"/>
    <lineage>
        <taxon>Bacteria</taxon>
        <taxon>Pseudomonadati</taxon>
        <taxon>Pseudomonadota</taxon>
        <taxon>Alphaproteobacteria</taxon>
        <taxon>Acetobacterales</taxon>
        <taxon>Acetobacteraceae</taxon>
        <taxon>Acetobacter</taxon>
    </lineage>
</organism>
<gene>
    <name evidence="2" type="ORF">NBRC3278_2348</name>
</gene>
<name>A0A401X5P2_ACEPA</name>
<evidence type="ECO:0000256" key="1">
    <source>
        <dbReference type="SAM" id="MobiDB-lite"/>
    </source>
</evidence>
<evidence type="ECO:0000313" key="2">
    <source>
        <dbReference type="EMBL" id="GCD63255.1"/>
    </source>
</evidence>
<feature type="region of interest" description="Disordered" evidence="1">
    <location>
        <begin position="1"/>
        <end position="22"/>
    </location>
</feature>
<keyword evidence="3" id="KW-1185">Reference proteome</keyword>
<accession>A0A401X5P2</accession>
<evidence type="ECO:0000313" key="3">
    <source>
        <dbReference type="Proteomes" id="UP000287385"/>
    </source>
</evidence>
<proteinExistence type="predicted"/>